<keyword evidence="2" id="KW-1185">Reference proteome</keyword>
<name>A0ACC0ANZ6_CATRO</name>
<evidence type="ECO:0000313" key="1">
    <source>
        <dbReference type="EMBL" id="KAI5661874.1"/>
    </source>
</evidence>
<sequence>MKIRLTLLPVPETRIGDLTMYIPSRRLLSPSYQKSSQWQIFEHTMPACKYNPFEIIPAFLEWCLTQFKVKVEVSGAKTNPMNYFSCNFTVIHMALLDEDACDIGRCDVDEPVVPGGGGAQNDENPKDVWCGD</sequence>
<gene>
    <name evidence="1" type="ORF">M9H77_21197</name>
</gene>
<organism evidence="1 2">
    <name type="scientific">Catharanthus roseus</name>
    <name type="common">Madagascar periwinkle</name>
    <name type="synonym">Vinca rosea</name>
    <dbReference type="NCBI Taxonomy" id="4058"/>
    <lineage>
        <taxon>Eukaryota</taxon>
        <taxon>Viridiplantae</taxon>
        <taxon>Streptophyta</taxon>
        <taxon>Embryophyta</taxon>
        <taxon>Tracheophyta</taxon>
        <taxon>Spermatophyta</taxon>
        <taxon>Magnoliopsida</taxon>
        <taxon>eudicotyledons</taxon>
        <taxon>Gunneridae</taxon>
        <taxon>Pentapetalae</taxon>
        <taxon>asterids</taxon>
        <taxon>lamiids</taxon>
        <taxon>Gentianales</taxon>
        <taxon>Apocynaceae</taxon>
        <taxon>Rauvolfioideae</taxon>
        <taxon>Vinceae</taxon>
        <taxon>Catharanthinae</taxon>
        <taxon>Catharanthus</taxon>
    </lineage>
</organism>
<accession>A0ACC0ANZ6</accession>
<dbReference type="EMBL" id="CM044705">
    <property type="protein sequence ID" value="KAI5661874.1"/>
    <property type="molecule type" value="Genomic_DNA"/>
</dbReference>
<dbReference type="Proteomes" id="UP001060085">
    <property type="component" value="Linkage Group LG05"/>
</dbReference>
<proteinExistence type="predicted"/>
<comment type="caution">
    <text evidence="1">The sequence shown here is derived from an EMBL/GenBank/DDBJ whole genome shotgun (WGS) entry which is preliminary data.</text>
</comment>
<reference evidence="2" key="1">
    <citation type="journal article" date="2023" name="Nat. Plants">
        <title>Single-cell RNA sequencing provides a high-resolution roadmap for understanding the multicellular compartmentation of specialized metabolism.</title>
        <authorList>
            <person name="Sun S."/>
            <person name="Shen X."/>
            <person name="Li Y."/>
            <person name="Li Y."/>
            <person name="Wang S."/>
            <person name="Li R."/>
            <person name="Zhang H."/>
            <person name="Shen G."/>
            <person name="Guo B."/>
            <person name="Wei J."/>
            <person name="Xu J."/>
            <person name="St-Pierre B."/>
            <person name="Chen S."/>
            <person name="Sun C."/>
        </authorList>
    </citation>
    <scope>NUCLEOTIDE SEQUENCE [LARGE SCALE GENOMIC DNA]</scope>
</reference>
<evidence type="ECO:0000313" key="2">
    <source>
        <dbReference type="Proteomes" id="UP001060085"/>
    </source>
</evidence>
<protein>
    <submittedName>
        <fullName evidence="1">Uncharacterized protein</fullName>
    </submittedName>
</protein>